<dbReference type="Proteomes" id="UP001549321">
    <property type="component" value="Unassembled WGS sequence"/>
</dbReference>
<sequence length="60" mass="6541">MTSEASKLSRRHVIKIDSETDHPGGRVHLRLDAITSAEIRDGYAIVSLSKDPSEPLAKGQ</sequence>
<dbReference type="EMBL" id="JBEPSM010000004">
    <property type="protein sequence ID" value="MET4636151.1"/>
    <property type="molecule type" value="Genomic_DNA"/>
</dbReference>
<feature type="region of interest" description="Disordered" evidence="1">
    <location>
        <begin position="1"/>
        <end position="24"/>
    </location>
</feature>
<reference evidence="2 3" key="1">
    <citation type="submission" date="2024-06" db="EMBL/GenBank/DDBJ databases">
        <title>Sorghum-associated microbial communities from plants grown in Nebraska, USA.</title>
        <authorList>
            <person name="Schachtman D."/>
        </authorList>
    </citation>
    <scope>NUCLEOTIDE SEQUENCE [LARGE SCALE GENOMIC DNA]</scope>
    <source>
        <strain evidence="2 3">3207</strain>
    </source>
</reference>
<evidence type="ECO:0000256" key="1">
    <source>
        <dbReference type="SAM" id="MobiDB-lite"/>
    </source>
</evidence>
<keyword evidence="3" id="KW-1185">Reference proteome</keyword>
<evidence type="ECO:0000313" key="2">
    <source>
        <dbReference type="EMBL" id="MET4636151.1"/>
    </source>
</evidence>
<protein>
    <submittedName>
        <fullName evidence="2">Uncharacterized protein</fullName>
    </submittedName>
</protein>
<dbReference type="RefSeq" id="WP_354553694.1">
    <property type="nucleotide sequence ID" value="NZ_JBEPSM010000004.1"/>
</dbReference>
<organism evidence="2 3">
    <name type="scientific">Kaistia defluvii</name>
    <dbReference type="NCBI Taxonomy" id="410841"/>
    <lineage>
        <taxon>Bacteria</taxon>
        <taxon>Pseudomonadati</taxon>
        <taxon>Pseudomonadota</taxon>
        <taxon>Alphaproteobacteria</taxon>
        <taxon>Hyphomicrobiales</taxon>
        <taxon>Kaistiaceae</taxon>
        <taxon>Kaistia</taxon>
    </lineage>
</organism>
<evidence type="ECO:0000313" key="3">
    <source>
        <dbReference type="Proteomes" id="UP001549321"/>
    </source>
</evidence>
<gene>
    <name evidence="2" type="ORF">ABIE08_004109</name>
</gene>
<proteinExistence type="predicted"/>
<comment type="caution">
    <text evidence="2">The sequence shown here is derived from an EMBL/GenBank/DDBJ whole genome shotgun (WGS) entry which is preliminary data.</text>
</comment>
<name>A0ABV2R558_9HYPH</name>
<feature type="compositionally biased region" description="Basic and acidic residues" evidence="1">
    <location>
        <begin position="14"/>
        <end position="24"/>
    </location>
</feature>
<accession>A0ABV2R558</accession>